<name>A0AAD1UD90_EUPCR</name>
<dbReference type="SUPFAM" id="SSF52833">
    <property type="entry name" value="Thioredoxin-like"/>
    <property type="match status" value="1"/>
</dbReference>
<sequence>MDETEQAKTGAPLRSRTHVTVYIEYCINCESHQWCTNHKSDKYLGYLNRVKRAINEVVPECSIIENDLPPEKSDRIIKTYNSVTCDTVMKYKSKKGVKSSFPRVGAFEVYIKQLNCFSKLKSGMWPNADKLATKIRAIVDNLAEGKSMLADIEHKDMSESEPEEVPRELPNPKSSFVIPKVQRKLVKKKKKPKKFRRNNREFVNKTAYQMSDSSQDRLESKGLKDQKEKAQSEDEYENDFDDDGDKDQDSDEYGDDEDFEGEALQEEKKTPQKDKVKATPKKKIRVKNATNKASRATYNTKRPSLTNRNQFDITATKYSNKSKRSKVALFNASVPRDSKYKRERAFRNRSQIKHYQNLNRSAHAGKKSRPRTFGNKSHLYSSDHANSFTNLHGIGRPKKRFKSSQRQRRPLSSRRVDRKPKEQEVLITKTYDLCLSINKDGENPSSTISKKISYINKDDQECIFTVKSSHPDQMTFKNDEIIVGAGEKAKFGIRFKMVDEPKLAQYVLFLSKDGHPHENILLNVKYE</sequence>
<dbReference type="Pfam" id="PF10262">
    <property type="entry name" value="Rdx"/>
    <property type="match status" value="1"/>
</dbReference>
<dbReference type="Gene3D" id="3.40.30.10">
    <property type="entry name" value="Glutaredoxin"/>
    <property type="match status" value="1"/>
</dbReference>
<feature type="compositionally biased region" description="Basic and acidic residues" evidence="2">
    <location>
        <begin position="214"/>
        <end position="232"/>
    </location>
</feature>
<dbReference type="Pfam" id="PF26187">
    <property type="entry name" value="Ig_NPHP4_4th"/>
    <property type="match status" value="1"/>
</dbReference>
<evidence type="ECO:0000256" key="1">
    <source>
        <dbReference type="ARBA" id="ARBA00023284"/>
    </source>
</evidence>
<keyword evidence="5" id="KW-1185">Reference proteome</keyword>
<dbReference type="InterPro" id="IPR011893">
    <property type="entry name" value="Selenoprotein_Rdx-typ"/>
</dbReference>
<evidence type="ECO:0000256" key="2">
    <source>
        <dbReference type="SAM" id="MobiDB-lite"/>
    </source>
</evidence>
<evidence type="ECO:0000313" key="4">
    <source>
        <dbReference type="EMBL" id="CAI2365857.1"/>
    </source>
</evidence>
<dbReference type="InterPro" id="IPR058685">
    <property type="entry name" value="Ig_NPHP4_4th"/>
</dbReference>
<evidence type="ECO:0000313" key="5">
    <source>
        <dbReference type="Proteomes" id="UP001295684"/>
    </source>
</evidence>
<comment type="caution">
    <text evidence="4">The sequence shown here is derived from an EMBL/GenBank/DDBJ whole genome shotgun (WGS) entry which is preliminary data.</text>
</comment>
<feature type="compositionally biased region" description="Basic and acidic residues" evidence="2">
    <location>
        <begin position="265"/>
        <end position="277"/>
    </location>
</feature>
<protein>
    <recommendedName>
        <fullName evidence="3">NPHP4 Ig-like domain-containing protein</fullName>
    </recommendedName>
</protein>
<organism evidence="4 5">
    <name type="scientific">Euplotes crassus</name>
    <dbReference type="NCBI Taxonomy" id="5936"/>
    <lineage>
        <taxon>Eukaryota</taxon>
        <taxon>Sar</taxon>
        <taxon>Alveolata</taxon>
        <taxon>Ciliophora</taxon>
        <taxon>Intramacronucleata</taxon>
        <taxon>Spirotrichea</taxon>
        <taxon>Hypotrichia</taxon>
        <taxon>Euplotida</taxon>
        <taxon>Euplotidae</taxon>
        <taxon>Moneuplotes</taxon>
    </lineage>
</organism>
<dbReference type="InterPro" id="IPR036249">
    <property type="entry name" value="Thioredoxin-like_sf"/>
</dbReference>
<feature type="region of interest" description="Disordered" evidence="2">
    <location>
        <begin position="351"/>
        <end position="422"/>
    </location>
</feature>
<gene>
    <name evidence="4" type="ORF">ECRASSUSDP1_LOCUS7135</name>
</gene>
<dbReference type="Proteomes" id="UP001295684">
    <property type="component" value="Unassembled WGS sequence"/>
</dbReference>
<feature type="compositionally biased region" description="Basic residues" evidence="2">
    <location>
        <begin position="395"/>
        <end position="418"/>
    </location>
</feature>
<feature type="compositionally biased region" description="Acidic residues" evidence="2">
    <location>
        <begin position="233"/>
        <end position="264"/>
    </location>
</feature>
<feature type="compositionally biased region" description="Polar residues" evidence="2">
    <location>
        <begin position="288"/>
        <end position="309"/>
    </location>
</feature>
<feature type="region of interest" description="Disordered" evidence="2">
    <location>
        <begin position="155"/>
        <end position="309"/>
    </location>
</feature>
<feature type="compositionally biased region" description="Polar residues" evidence="2">
    <location>
        <begin position="374"/>
        <end position="390"/>
    </location>
</feature>
<proteinExistence type="predicted"/>
<feature type="compositionally biased region" description="Basic residues" evidence="2">
    <location>
        <begin position="181"/>
        <end position="197"/>
    </location>
</feature>
<accession>A0AAD1UD90</accession>
<dbReference type="AlphaFoldDB" id="A0AAD1UD90"/>
<feature type="domain" description="NPHP4 Ig-like" evidence="3">
    <location>
        <begin position="447"/>
        <end position="514"/>
    </location>
</feature>
<dbReference type="EMBL" id="CAMPGE010006940">
    <property type="protein sequence ID" value="CAI2365857.1"/>
    <property type="molecule type" value="Genomic_DNA"/>
</dbReference>
<reference evidence="4" key="1">
    <citation type="submission" date="2023-07" db="EMBL/GenBank/DDBJ databases">
        <authorList>
            <consortium name="AG Swart"/>
            <person name="Singh M."/>
            <person name="Singh A."/>
            <person name="Seah K."/>
            <person name="Emmerich C."/>
        </authorList>
    </citation>
    <scope>NUCLEOTIDE SEQUENCE</scope>
    <source>
        <strain evidence="4">DP1</strain>
    </source>
</reference>
<keyword evidence="1" id="KW-0676">Redox-active center</keyword>
<evidence type="ECO:0000259" key="3">
    <source>
        <dbReference type="Pfam" id="PF26187"/>
    </source>
</evidence>